<dbReference type="SUPFAM" id="SSF52540">
    <property type="entry name" value="P-loop containing nucleoside triphosphate hydrolases"/>
    <property type="match status" value="1"/>
</dbReference>
<evidence type="ECO:0000259" key="3">
    <source>
        <dbReference type="PROSITE" id="PS50837"/>
    </source>
</evidence>
<dbReference type="InterPro" id="IPR056884">
    <property type="entry name" value="NPHP3-like_N"/>
</dbReference>
<evidence type="ECO:0000256" key="1">
    <source>
        <dbReference type="ARBA" id="ARBA00022737"/>
    </source>
</evidence>
<feature type="compositionally biased region" description="Low complexity" evidence="2">
    <location>
        <begin position="1023"/>
        <end position="1043"/>
    </location>
</feature>
<dbReference type="Gene3D" id="3.40.50.300">
    <property type="entry name" value="P-loop containing nucleotide triphosphate hydrolases"/>
    <property type="match status" value="1"/>
</dbReference>
<proteinExistence type="predicted"/>
<feature type="domain" description="NACHT" evidence="3">
    <location>
        <begin position="301"/>
        <end position="450"/>
    </location>
</feature>
<evidence type="ECO:0000313" key="5">
    <source>
        <dbReference type="Proteomes" id="UP000544095"/>
    </source>
</evidence>
<sequence>MSTLSFSRASSFNTTDNGNLFNTLCETAIKEVLEDPETLKLADNPFVQYVNYRREQTEKCREEEHNDPIEETQQCIREVEQKWTGSKAHHLREKVNPFVESITALTKSCESLLQPAPFGVAIAVSGFRIVLELATKAHGAVEDILNVLEEVSPLLDCYKMTAMSQQSSPQISKAIKRSYKNILQFWAYSAKVLSKSYTRVTLSSAIRPFKQEILTFREKFREDSKQVSQLLIASMAIERAREKQERTREEILRWIRGGEKAESFDADKDLELRNMSRTEGTCTWIFERHEFKNWKDAKKNAVLWYNGPPGSGKSVLASAVINHLQDQPESEVVHFFYSFRAASKRQETCGLRSIALQLLSKLDVASNPLKAEYERARKTCKHELTNNDGEVMVKILRGLLNHSRFAQVYVVLDGLDECSVRTHGNPLFHSLQQLLNLDTLGTVKWFLTSRDVPEIRSVKEAFKAVEIRPNLKEISKDIRAFLDAQRICPAHDEPYFDTDEHNFLYAALLCEIAKNKAYRTKQGTIDALQSFPRGLEDCYIKSLARIAGLPYHKQDLAKRTFRILTLSEKELTLLELIDALNPYADPANDAIKPKEDALHVYDKVKDVCSPLITMEDTDGSQKISLCHKSVKDFFIDPKNKDKIEEYLPDFFIDENKALEELGVSCIEYLSEERYQDPSDLKALVTRSESSYSNAFLRYAAVFWHMHVQNITPSPETLKIVEDFLKSPAFWTCIYVQSHAAPHLFARYKRETSNDYKQILGTIPNAALQFGLPLPPWKEDSSSADYVSLDRSFCSFALDWGELLVKNPDQLHHAVPLTLYKPSCHLKPPSRLQKVHVKYVAKLLESTTEMQMRVLESSFSSTGKKRGKTLQLRIIREDGLTPHRRVKVNQLDVFSRSKSDQNKEAIFDSLAPDSEWITTIARDSKGGGFFLQCWKVNSRDLSITRCLLGGRLGNIVDQAPPQVCRDLDLGLEGKGHWNLVQLDVVTQPARKDSDPTTRLFYFRKGQCAVHHDERAKSPNNVIVSNSDSQDSSSDYSDGDSGWSSDSDDSDSSDTQSINGGRHGNQEISNSMHGECKDPMTECLILANDFGRPLWQPIRTERLSWSRIIGTRHPTLPIVAVSYKLGGVDLLNDETGCSTSLEISEEGEGQGARPVAMSREVQFSPCGNFLTLLSVSLYQKDACAECQITVSCFGFAETPSGYSLQSYKKGTVASFSYRFMGRVDELPRPYIMTNWTAEHVVLALPPLTYSPKIIRISLSPPVDQINTPESFPTRTTTLSHPVFFPQSTISRDPHIMYGDGGSPEKDSYLYLVLDTPDPSSSCTESTLRCRPGHFRGRACPASSSDDKMRGVNGPVVMGWKVLGGGKVGKADEVEDHGGASEEQLTWREWNDEDGVSEDVKASRSATDEYELLRGDFVGETYSVPIRSGLNWTKEGVLSC</sequence>
<dbReference type="EMBL" id="JAAOAR010000296">
    <property type="protein sequence ID" value="KAF5589863.1"/>
    <property type="molecule type" value="Genomic_DNA"/>
</dbReference>
<dbReference type="PROSITE" id="PS50837">
    <property type="entry name" value="NACHT"/>
    <property type="match status" value="1"/>
</dbReference>
<organism evidence="4 5">
    <name type="scientific">Fusarium pseudoanthophilum</name>
    <dbReference type="NCBI Taxonomy" id="48495"/>
    <lineage>
        <taxon>Eukaryota</taxon>
        <taxon>Fungi</taxon>
        <taxon>Dikarya</taxon>
        <taxon>Ascomycota</taxon>
        <taxon>Pezizomycotina</taxon>
        <taxon>Sordariomycetes</taxon>
        <taxon>Hypocreomycetidae</taxon>
        <taxon>Hypocreales</taxon>
        <taxon>Nectriaceae</taxon>
        <taxon>Fusarium</taxon>
        <taxon>Fusarium fujikuroi species complex</taxon>
    </lineage>
</organism>
<evidence type="ECO:0000313" key="4">
    <source>
        <dbReference type="EMBL" id="KAF5589863.1"/>
    </source>
</evidence>
<keyword evidence="1" id="KW-0677">Repeat</keyword>
<dbReference type="InterPro" id="IPR007111">
    <property type="entry name" value="NACHT_NTPase"/>
</dbReference>
<dbReference type="PANTHER" id="PTHR10039:SF14">
    <property type="entry name" value="NACHT DOMAIN-CONTAINING PROTEIN"/>
    <property type="match status" value="1"/>
</dbReference>
<protein>
    <submittedName>
        <fullName evidence="4">Vegetatible incompatibility het-E-1</fullName>
    </submittedName>
</protein>
<dbReference type="Pfam" id="PF24809">
    <property type="entry name" value="DUF7708"/>
    <property type="match status" value="1"/>
</dbReference>
<accession>A0A8H5LEX5</accession>
<dbReference type="Pfam" id="PF24883">
    <property type="entry name" value="NPHP3_N"/>
    <property type="match status" value="1"/>
</dbReference>
<reference evidence="4 5" key="1">
    <citation type="submission" date="2020-05" db="EMBL/GenBank/DDBJ databases">
        <title>Identification and distribution of gene clusters putatively required for synthesis of sphingolipid metabolism inhibitors in phylogenetically diverse species of the filamentous fungus Fusarium.</title>
        <authorList>
            <person name="Kim H.-S."/>
            <person name="Busman M."/>
            <person name="Brown D.W."/>
            <person name="Divon H."/>
            <person name="Uhlig S."/>
            <person name="Proctor R.H."/>
        </authorList>
    </citation>
    <scope>NUCLEOTIDE SEQUENCE [LARGE SCALE GENOMIC DNA]</scope>
    <source>
        <strain evidence="4 5">NRRL 25211</strain>
    </source>
</reference>
<dbReference type="Proteomes" id="UP000544095">
    <property type="component" value="Unassembled WGS sequence"/>
</dbReference>
<dbReference type="PANTHER" id="PTHR10039">
    <property type="entry name" value="AMELOGENIN"/>
    <property type="match status" value="1"/>
</dbReference>
<name>A0A8H5LEX5_9HYPO</name>
<dbReference type="InterPro" id="IPR027417">
    <property type="entry name" value="P-loop_NTPase"/>
</dbReference>
<gene>
    <name evidence="4" type="ORF">FPANT_6196</name>
</gene>
<comment type="caution">
    <text evidence="4">The sequence shown here is derived from an EMBL/GenBank/DDBJ whole genome shotgun (WGS) entry which is preliminary data.</text>
</comment>
<dbReference type="InterPro" id="IPR056125">
    <property type="entry name" value="DUF7708"/>
</dbReference>
<keyword evidence="5" id="KW-1185">Reference proteome</keyword>
<evidence type="ECO:0000256" key="2">
    <source>
        <dbReference type="SAM" id="MobiDB-lite"/>
    </source>
</evidence>
<feature type="region of interest" description="Disordered" evidence="2">
    <location>
        <begin position="1012"/>
        <end position="1072"/>
    </location>
</feature>